<accession>Q9C4X7</accession>
<proteinExistence type="predicted"/>
<name>Q9C4X7_SACIS</name>
<evidence type="ECO:0000313" key="1">
    <source>
        <dbReference type="EMBL" id="AAK06915.1"/>
    </source>
</evidence>
<protein>
    <submittedName>
        <fullName evidence="1">ORF57</fullName>
    </submittedName>
    <submittedName>
        <fullName evidence="3">Plasmid pARN4</fullName>
    </submittedName>
</protein>
<evidence type="ECO:0000313" key="3">
    <source>
        <dbReference type="EMBL" id="CDF47312.1"/>
    </source>
</evidence>
<geneLocation type="plasmid" evidence="2">
    <name>pARN3</name>
</geneLocation>
<dbReference type="EMBL" id="AJ748322">
    <property type="protein sequence ID" value="CAG38198.1"/>
    <property type="molecule type" value="Genomic_DNA"/>
</dbReference>
<dbReference type="EMBL" id="AF233440">
    <property type="protein sequence ID" value="AAK06915.1"/>
    <property type="molecule type" value="Genomic_DNA"/>
</dbReference>
<evidence type="ECO:0000313" key="2">
    <source>
        <dbReference type="EMBL" id="CAG38198.1"/>
    </source>
</evidence>
<keyword evidence="1" id="KW-0614">Plasmid</keyword>
<geneLocation type="plasmid" evidence="3">
    <name>pARN4</name>
</geneLocation>
<reference evidence="1" key="1">
    <citation type="journal article" date="2000" name="J. Bacteriol.">
        <title>pING family of conjugative plasmids from the extremely thermophilic archaeon Sulfolobus islandicus: insights into recombination and conjugation in Crenarchaeota.</title>
        <authorList>
            <person name="Stedman K.M."/>
            <person name="She Q."/>
            <person name="Phan H."/>
            <person name="Holz I."/>
            <person name="Singh H."/>
            <person name="Prangishvili D."/>
            <person name="Garrett R."/>
            <person name="Zillig W."/>
        </authorList>
    </citation>
    <scope>NUCLEOTIDE SEQUENCE</scope>
    <source>
        <plasmid evidence="1">pING1</plasmid>
    </source>
</reference>
<dbReference type="AlphaFoldDB" id="Q9C4X7"/>
<geneLocation type="plasmid" evidence="1">
    <name>pING1</name>
</geneLocation>
<sequence>MTNIGFSFSLPSLMHYFDLNLNFYLYYWFYSDITQNYFHYFYEVHTNFFLKELKERK</sequence>
<dbReference type="EMBL" id="AJ748323">
    <property type="protein sequence ID" value="CDF47312.1"/>
    <property type="molecule type" value="Genomic_DNA"/>
</dbReference>
<organism evidence="1">
    <name type="scientific">Saccharolobus islandicus</name>
    <name type="common">Sulfolobus islandicus</name>
    <dbReference type="NCBI Taxonomy" id="43080"/>
    <lineage>
        <taxon>Archaea</taxon>
        <taxon>Thermoproteota</taxon>
        <taxon>Thermoprotei</taxon>
        <taxon>Sulfolobales</taxon>
        <taxon>Sulfolobaceae</taxon>
        <taxon>Saccharolobus</taxon>
    </lineage>
</organism>
<reference evidence="2" key="2">
    <citation type="journal article" date="2004" name="Archaea">
        <title>Genomic comparison of archaeal conjugative plasmids from Sulfolobus.</title>
        <authorList>
            <person name="Greve B."/>
            <person name="Jensen S."/>
            <person name="Bruegger K."/>
            <person name="Zillig W."/>
            <person name="Garrett R.A."/>
        </authorList>
    </citation>
    <scope>NUCLEOTIDE SEQUENCE [LARGE SCALE GENOMIC DNA]</scope>
    <source>
        <plasmid evidence="2">pARN3</plasmid>
        <plasmid evidence="3">pARN4</plasmid>
    </source>
</reference>